<evidence type="ECO:0000313" key="2">
    <source>
        <dbReference type="Proteomes" id="UP001317259"/>
    </source>
</evidence>
<comment type="caution">
    <text evidence="1">The sequence shown here is derived from an EMBL/GenBank/DDBJ whole genome shotgun (WGS) entry which is preliminary data.</text>
</comment>
<sequence>MSDKLTPPLATPVERTVVGAACADPADVHQSQHWRIWRPFADEGDE</sequence>
<keyword evidence="2" id="KW-1185">Reference proteome</keyword>
<evidence type="ECO:0000313" key="1">
    <source>
        <dbReference type="EMBL" id="MCK2215763.1"/>
    </source>
</evidence>
<dbReference type="EMBL" id="JAKRKC020000001">
    <property type="protein sequence ID" value="MCK2215763.1"/>
    <property type="molecule type" value="Genomic_DNA"/>
</dbReference>
<gene>
    <name evidence="1" type="ORF">MF672_018475</name>
</gene>
<proteinExistence type="predicted"/>
<name>A0ABT0FUB6_9ACTN</name>
<reference evidence="1 2" key="1">
    <citation type="submission" date="2022-04" db="EMBL/GenBank/DDBJ databases">
        <title>Genome draft of Actinomadura sp. ATCC 31491.</title>
        <authorList>
            <person name="Shi X."/>
            <person name="Du Y."/>
        </authorList>
    </citation>
    <scope>NUCLEOTIDE SEQUENCE [LARGE SCALE GENOMIC DNA]</scope>
    <source>
        <strain evidence="1 2">ATCC 31491</strain>
    </source>
</reference>
<dbReference type="RefSeq" id="WP_242381697.1">
    <property type="nucleotide sequence ID" value="NZ_JAKRKC020000001.1"/>
</dbReference>
<organism evidence="1 2">
    <name type="scientific">Actinomadura luzonensis</name>
    <dbReference type="NCBI Taxonomy" id="2805427"/>
    <lineage>
        <taxon>Bacteria</taxon>
        <taxon>Bacillati</taxon>
        <taxon>Actinomycetota</taxon>
        <taxon>Actinomycetes</taxon>
        <taxon>Streptosporangiales</taxon>
        <taxon>Thermomonosporaceae</taxon>
        <taxon>Actinomadura</taxon>
    </lineage>
</organism>
<accession>A0ABT0FUB6</accession>
<dbReference type="Proteomes" id="UP001317259">
    <property type="component" value="Unassembled WGS sequence"/>
</dbReference>
<protein>
    <submittedName>
        <fullName evidence="1">Uncharacterized protein</fullName>
    </submittedName>
</protein>